<dbReference type="PROSITE" id="PS51671">
    <property type="entry name" value="ACT"/>
    <property type="match status" value="1"/>
</dbReference>
<comment type="function">
    <text evidence="1">Catalyzes the reversible oxidation of 3-phospho-D-glycerate to 3-phosphonooxypyruvate, the first step of the phosphorylated L-serine biosynthesis pathway. Also catalyzes the reversible oxidation of 2-hydroxyglutarate to 2-oxoglutarate.</text>
</comment>
<evidence type="ECO:0000256" key="1">
    <source>
        <dbReference type="ARBA" id="ARBA00003800"/>
    </source>
</evidence>
<evidence type="ECO:0000256" key="3">
    <source>
        <dbReference type="ARBA" id="ARBA00005854"/>
    </source>
</evidence>
<protein>
    <recommendedName>
        <fullName evidence="4 9">D-3-phosphoglycerate dehydrogenase</fullName>
        <ecNumber evidence="9">1.1.1.95</ecNumber>
    </recommendedName>
</protein>
<evidence type="ECO:0000259" key="10">
    <source>
        <dbReference type="PROSITE" id="PS51671"/>
    </source>
</evidence>
<keyword evidence="12" id="KW-1185">Reference proteome</keyword>
<name>A5G892_GEOUR</name>
<comment type="similarity">
    <text evidence="3 9">Belongs to the D-isomer specific 2-hydroxyacid dehydrogenase family.</text>
</comment>
<evidence type="ECO:0000256" key="6">
    <source>
        <dbReference type="ARBA" id="ARBA00023027"/>
    </source>
</evidence>
<comment type="pathway">
    <text evidence="2 9">Amino-acid biosynthesis; L-serine biosynthesis; L-serine from 3-phospho-D-glycerate: step 1/3.</text>
</comment>
<reference evidence="11 12" key="1">
    <citation type="submission" date="2007-05" db="EMBL/GenBank/DDBJ databases">
        <title>Complete sequence of Geobacter uraniireducens Rf4.</title>
        <authorList>
            <consortium name="US DOE Joint Genome Institute"/>
            <person name="Copeland A."/>
            <person name="Lucas S."/>
            <person name="Lapidus A."/>
            <person name="Barry K."/>
            <person name="Detter J.C."/>
            <person name="Glavina del Rio T."/>
            <person name="Hammon N."/>
            <person name="Israni S."/>
            <person name="Dalin E."/>
            <person name="Tice H."/>
            <person name="Pitluck S."/>
            <person name="Chertkov O."/>
            <person name="Brettin T."/>
            <person name="Bruce D."/>
            <person name="Han C."/>
            <person name="Schmutz J."/>
            <person name="Larimer F."/>
            <person name="Land M."/>
            <person name="Hauser L."/>
            <person name="Kyrpides N."/>
            <person name="Mikhailova N."/>
            <person name="Shelobolina E."/>
            <person name="Aklujkar M."/>
            <person name="Lovley D."/>
            <person name="Richardson P."/>
        </authorList>
    </citation>
    <scope>NUCLEOTIDE SEQUENCE [LARGE SCALE GENOMIC DNA]</scope>
    <source>
        <strain evidence="11 12">Rf4</strain>
    </source>
</reference>
<proteinExistence type="inferred from homology"/>
<dbReference type="GO" id="GO:0051287">
    <property type="term" value="F:NAD binding"/>
    <property type="evidence" value="ECO:0007669"/>
    <property type="project" value="UniProtKB-UniRule"/>
</dbReference>
<evidence type="ECO:0000256" key="8">
    <source>
        <dbReference type="ARBA" id="ARBA00048731"/>
    </source>
</evidence>
<keyword evidence="9" id="KW-0028">Amino-acid biosynthesis</keyword>
<accession>A5G892</accession>
<keyword evidence="5 9" id="KW-0560">Oxidoreductase</keyword>
<dbReference type="Pfam" id="PF02826">
    <property type="entry name" value="2-Hacid_dh_C"/>
    <property type="match status" value="1"/>
</dbReference>
<dbReference type="SUPFAM" id="SSF55021">
    <property type="entry name" value="ACT-like"/>
    <property type="match status" value="1"/>
</dbReference>
<dbReference type="KEGG" id="gur:Gura_3860"/>
<dbReference type="OrthoDB" id="9793626at2"/>
<feature type="domain" description="ACT" evidence="10">
    <location>
        <begin position="456"/>
        <end position="528"/>
    </location>
</feature>
<sequence>MKVIVTDEVAPEGLALLAQDPRVEMDIRLGLKKEELLAIIGDYEAIITRSGTNVDRDLLDAAKKLKMVARAGVGIDNVDVDYASARGVIVVNAPFGNTNSAAEHTMALLLAFYRNITKANASLKSGEWKRAPFTGYELKGRTAGVIGLGKVGGRVATRLKAFECEVLACDPYVAVKRAHDLGVRLVSHEEIYRNCDIITIHTPLNGETLDMIGEKEIAMMKEGVVLINAARGGIFNEQALLNALQTGKVAGAAVDVWSEEPPRTELLKELIAQQRLVVTPHLGANTFEAQINVAVDVSREILNYLDDQPLENAVNIPRFDLTLMEQMRPFLNLVKVMCDLAFQLVDDNPAKLAFGYAGAIAHYDCSPLTVCGLAAILNLVVDQEVNMVNAPLIAENMGIVVEEHKSTRADAFSNMVTLTVEGQGKRRLLSGTLFEGAPRIVRLRDYAMDFSPEGHMLLLNYIDRPGMIGRIGTILGTRDINIASMNLGRREKKGEAMVILSLDSAVPPDVVEELRNATNATFIRPLNMTSAGRSRGFTG</sequence>
<dbReference type="CDD" id="cd12173">
    <property type="entry name" value="PGDH_4"/>
    <property type="match status" value="1"/>
</dbReference>
<dbReference type="InterPro" id="IPR029009">
    <property type="entry name" value="ASB_dom_sf"/>
</dbReference>
<keyword evidence="6 9" id="KW-0520">NAD</keyword>
<dbReference type="PANTHER" id="PTHR42938">
    <property type="entry name" value="FORMATE DEHYDROGENASE 1"/>
    <property type="match status" value="1"/>
</dbReference>
<dbReference type="PROSITE" id="PS00670">
    <property type="entry name" value="D_2_HYDROXYACID_DH_2"/>
    <property type="match status" value="1"/>
</dbReference>
<dbReference type="InterPro" id="IPR006140">
    <property type="entry name" value="D-isomer_DH_NAD-bd"/>
</dbReference>
<dbReference type="GO" id="GO:0004617">
    <property type="term" value="F:phosphoglycerate dehydrogenase activity"/>
    <property type="evidence" value="ECO:0007669"/>
    <property type="project" value="UniProtKB-UniRule"/>
</dbReference>
<comment type="catalytic activity">
    <reaction evidence="7">
        <text>(R)-2-hydroxyglutarate + NAD(+) = 2-oxoglutarate + NADH + H(+)</text>
        <dbReference type="Rhea" id="RHEA:49612"/>
        <dbReference type="ChEBI" id="CHEBI:15378"/>
        <dbReference type="ChEBI" id="CHEBI:15801"/>
        <dbReference type="ChEBI" id="CHEBI:16810"/>
        <dbReference type="ChEBI" id="CHEBI:57540"/>
        <dbReference type="ChEBI" id="CHEBI:57945"/>
        <dbReference type="EC" id="1.1.1.399"/>
    </reaction>
</comment>
<dbReference type="InterPro" id="IPR029753">
    <property type="entry name" value="D-isomer_DH_CS"/>
</dbReference>
<evidence type="ECO:0000256" key="4">
    <source>
        <dbReference type="ARBA" id="ARBA00021582"/>
    </source>
</evidence>
<dbReference type="SUPFAM" id="SSF52283">
    <property type="entry name" value="Formate/glycerate dehydrogenase catalytic domain-like"/>
    <property type="match status" value="1"/>
</dbReference>
<dbReference type="InterPro" id="IPR036291">
    <property type="entry name" value="NAD(P)-bd_dom_sf"/>
</dbReference>
<dbReference type="Pfam" id="PF19304">
    <property type="entry name" value="PGDH_inter"/>
    <property type="match status" value="1"/>
</dbReference>
<dbReference type="Pfam" id="PF00389">
    <property type="entry name" value="2-Hacid_dh"/>
    <property type="match status" value="1"/>
</dbReference>
<keyword evidence="9" id="KW-0718">Serine biosynthesis</keyword>
<dbReference type="SUPFAM" id="SSF51735">
    <property type="entry name" value="NAD(P)-binding Rossmann-fold domains"/>
    <property type="match status" value="1"/>
</dbReference>
<organism evidence="11 12">
    <name type="scientific">Geotalea uraniireducens (strain Rf4)</name>
    <name type="common">Geobacter uraniireducens</name>
    <dbReference type="NCBI Taxonomy" id="351605"/>
    <lineage>
        <taxon>Bacteria</taxon>
        <taxon>Pseudomonadati</taxon>
        <taxon>Thermodesulfobacteriota</taxon>
        <taxon>Desulfuromonadia</taxon>
        <taxon>Geobacterales</taxon>
        <taxon>Geobacteraceae</taxon>
        <taxon>Geotalea</taxon>
    </lineage>
</organism>
<dbReference type="Proteomes" id="UP000006695">
    <property type="component" value="Chromosome"/>
</dbReference>
<dbReference type="Gene3D" id="3.30.1330.90">
    <property type="entry name" value="D-3-phosphoglycerate dehydrogenase, domain 3"/>
    <property type="match status" value="1"/>
</dbReference>
<dbReference type="InterPro" id="IPR006236">
    <property type="entry name" value="PGDH"/>
</dbReference>
<dbReference type="PROSITE" id="PS00065">
    <property type="entry name" value="D_2_HYDROXYACID_DH_1"/>
    <property type="match status" value="1"/>
</dbReference>
<gene>
    <name evidence="11" type="ordered locus">Gura_3860</name>
</gene>
<dbReference type="InterPro" id="IPR006139">
    <property type="entry name" value="D-isomer_2_OHA_DH_cat_dom"/>
</dbReference>
<dbReference type="HOGENOM" id="CLU_019796_8_1_7"/>
<dbReference type="InterPro" id="IPR045865">
    <property type="entry name" value="ACT-like_dom_sf"/>
</dbReference>
<dbReference type="EC" id="1.1.1.95" evidence="9"/>
<dbReference type="InterPro" id="IPR045626">
    <property type="entry name" value="PGDH_ASB_dom"/>
</dbReference>
<dbReference type="Gene3D" id="3.30.70.260">
    <property type="match status" value="1"/>
</dbReference>
<evidence type="ECO:0000256" key="7">
    <source>
        <dbReference type="ARBA" id="ARBA00048126"/>
    </source>
</evidence>
<comment type="catalytic activity">
    <reaction evidence="8 9">
        <text>(2R)-3-phosphoglycerate + NAD(+) = 3-phosphooxypyruvate + NADH + H(+)</text>
        <dbReference type="Rhea" id="RHEA:12641"/>
        <dbReference type="ChEBI" id="CHEBI:15378"/>
        <dbReference type="ChEBI" id="CHEBI:18110"/>
        <dbReference type="ChEBI" id="CHEBI:57540"/>
        <dbReference type="ChEBI" id="CHEBI:57945"/>
        <dbReference type="ChEBI" id="CHEBI:58272"/>
        <dbReference type="EC" id="1.1.1.95"/>
    </reaction>
</comment>
<evidence type="ECO:0000256" key="9">
    <source>
        <dbReference type="RuleBase" id="RU363003"/>
    </source>
</evidence>
<dbReference type="InterPro" id="IPR002912">
    <property type="entry name" value="ACT_dom"/>
</dbReference>
<evidence type="ECO:0000256" key="5">
    <source>
        <dbReference type="ARBA" id="ARBA00023002"/>
    </source>
</evidence>
<dbReference type="GO" id="GO:0006564">
    <property type="term" value="P:L-serine biosynthetic process"/>
    <property type="evidence" value="ECO:0007669"/>
    <property type="project" value="UniProtKB-UniRule"/>
</dbReference>
<dbReference type="PANTHER" id="PTHR42938:SF47">
    <property type="entry name" value="HYDROXYPYRUVATE REDUCTASE"/>
    <property type="match status" value="1"/>
</dbReference>
<evidence type="ECO:0000313" key="12">
    <source>
        <dbReference type="Proteomes" id="UP000006695"/>
    </source>
</evidence>
<dbReference type="FunFam" id="3.40.50.720:FF:000021">
    <property type="entry name" value="D-3-phosphoglycerate dehydrogenase"/>
    <property type="match status" value="1"/>
</dbReference>
<dbReference type="InterPro" id="IPR029752">
    <property type="entry name" value="D-isomer_DH_CS1"/>
</dbReference>
<evidence type="ECO:0000256" key="2">
    <source>
        <dbReference type="ARBA" id="ARBA00005216"/>
    </source>
</evidence>
<dbReference type="UniPathway" id="UPA00135">
    <property type="reaction ID" value="UER00196"/>
</dbReference>
<dbReference type="Gene3D" id="3.40.50.720">
    <property type="entry name" value="NAD(P)-binding Rossmann-like Domain"/>
    <property type="match status" value="2"/>
</dbReference>
<dbReference type="NCBIfam" id="TIGR01327">
    <property type="entry name" value="PGDH"/>
    <property type="match status" value="1"/>
</dbReference>
<dbReference type="AlphaFoldDB" id="A5G892"/>
<dbReference type="SUPFAM" id="SSF143548">
    <property type="entry name" value="Serine metabolism enzymes domain"/>
    <property type="match status" value="1"/>
</dbReference>
<dbReference type="STRING" id="351605.Gura_3860"/>
<dbReference type="RefSeq" id="WP_011940656.1">
    <property type="nucleotide sequence ID" value="NC_009483.1"/>
</dbReference>
<dbReference type="CDD" id="cd04902">
    <property type="entry name" value="ACT_3PGDH-xct"/>
    <property type="match status" value="1"/>
</dbReference>
<evidence type="ECO:0000313" key="11">
    <source>
        <dbReference type="EMBL" id="ABQ28010.1"/>
    </source>
</evidence>
<dbReference type="Pfam" id="PF01842">
    <property type="entry name" value="ACT"/>
    <property type="match status" value="1"/>
</dbReference>
<dbReference type="EMBL" id="CP000698">
    <property type="protein sequence ID" value="ABQ28010.1"/>
    <property type="molecule type" value="Genomic_DNA"/>
</dbReference>